<dbReference type="FunFam" id="3.30.40.10:FF:000007">
    <property type="entry name" value="Bromodomain containing 1, isoform CRA_b"/>
    <property type="match status" value="1"/>
</dbReference>
<reference evidence="13 14" key="1">
    <citation type="submission" date="2017-04" db="EMBL/GenBank/DDBJ databases">
        <title>Genome Sequence of the Model Brown-Rot Fungus Postia placenta SB12.</title>
        <authorList>
            <consortium name="DOE Joint Genome Institute"/>
            <person name="Gaskell J."/>
            <person name="Kersten P."/>
            <person name="Larrondo L.F."/>
            <person name="Canessa P."/>
            <person name="Martinez D."/>
            <person name="Hibbett D."/>
            <person name="Schmoll M."/>
            <person name="Kubicek C.P."/>
            <person name="Martinez A.T."/>
            <person name="Yadav J."/>
            <person name="Master E."/>
            <person name="Magnuson J.K."/>
            <person name="James T."/>
            <person name="Yaver D."/>
            <person name="Berka R."/>
            <person name="Labutti K."/>
            <person name="Lipzen A."/>
            <person name="Aerts A."/>
            <person name="Barry K."/>
            <person name="Henrissat B."/>
            <person name="Blanchette R."/>
            <person name="Grigoriev I."/>
            <person name="Cullen D."/>
        </authorList>
    </citation>
    <scope>NUCLEOTIDE SEQUENCE [LARGE SCALE GENOMIC DNA]</scope>
    <source>
        <strain evidence="13 14">MAD-698-R-SB12</strain>
    </source>
</reference>
<evidence type="ECO:0000259" key="12">
    <source>
        <dbReference type="PROSITE" id="PS51805"/>
    </source>
</evidence>
<dbReference type="PROSITE" id="PS50812">
    <property type="entry name" value="PWWP"/>
    <property type="match status" value="1"/>
</dbReference>
<dbReference type="Pfam" id="PF10513">
    <property type="entry name" value="EPL1"/>
    <property type="match status" value="1"/>
</dbReference>
<keyword evidence="5" id="KW-0862">Zinc</keyword>
<keyword evidence="2" id="KW-0479">Metal-binding</keyword>
<feature type="compositionally biased region" description="Low complexity" evidence="9">
    <location>
        <begin position="1005"/>
        <end position="1021"/>
    </location>
</feature>
<organism evidence="13 14">
    <name type="scientific">Postia placenta MAD-698-R-SB12</name>
    <dbReference type="NCBI Taxonomy" id="670580"/>
    <lineage>
        <taxon>Eukaryota</taxon>
        <taxon>Fungi</taxon>
        <taxon>Dikarya</taxon>
        <taxon>Basidiomycota</taxon>
        <taxon>Agaricomycotina</taxon>
        <taxon>Agaricomycetes</taxon>
        <taxon>Polyporales</taxon>
        <taxon>Adustoporiaceae</taxon>
        <taxon>Rhodonia</taxon>
    </lineage>
</organism>
<dbReference type="Pfam" id="PF00855">
    <property type="entry name" value="PWWP"/>
    <property type="match status" value="1"/>
</dbReference>
<evidence type="ECO:0000259" key="11">
    <source>
        <dbReference type="PROSITE" id="PS50812"/>
    </source>
</evidence>
<evidence type="ECO:0000313" key="14">
    <source>
        <dbReference type="Proteomes" id="UP000194127"/>
    </source>
</evidence>
<evidence type="ECO:0000256" key="9">
    <source>
        <dbReference type="SAM" id="MobiDB-lite"/>
    </source>
</evidence>
<feature type="domain" description="Bromo" evidence="10">
    <location>
        <begin position="524"/>
        <end position="595"/>
    </location>
</feature>
<evidence type="ECO:0000256" key="8">
    <source>
        <dbReference type="PROSITE-ProRule" id="PRU00035"/>
    </source>
</evidence>
<feature type="compositionally biased region" description="Polar residues" evidence="9">
    <location>
        <begin position="947"/>
        <end position="960"/>
    </location>
</feature>
<accession>A0A1X6N7R8</accession>
<dbReference type="GO" id="GO:0005634">
    <property type="term" value="C:nucleus"/>
    <property type="evidence" value="ECO:0007669"/>
    <property type="project" value="UniProtKB-SubCell"/>
</dbReference>
<feature type="region of interest" description="Disordered" evidence="9">
    <location>
        <begin position="674"/>
        <end position="694"/>
    </location>
</feature>
<feature type="region of interest" description="Disordered" evidence="9">
    <location>
        <begin position="1460"/>
        <end position="1489"/>
    </location>
</feature>
<dbReference type="InterPro" id="IPR001487">
    <property type="entry name" value="Bromodomain"/>
</dbReference>
<dbReference type="Gene3D" id="2.30.30.140">
    <property type="match status" value="1"/>
</dbReference>
<feature type="region of interest" description="Disordered" evidence="9">
    <location>
        <begin position="1433"/>
        <end position="1452"/>
    </location>
</feature>
<feature type="region of interest" description="Disordered" evidence="9">
    <location>
        <begin position="887"/>
        <end position="1170"/>
    </location>
</feature>
<dbReference type="InterPro" id="IPR019787">
    <property type="entry name" value="Znf_PHD-finger"/>
</dbReference>
<feature type="compositionally biased region" description="Low complexity" evidence="9">
    <location>
        <begin position="1126"/>
        <end position="1135"/>
    </location>
</feature>
<feature type="domain" description="PHD-type" evidence="12">
    <location>
        <begin position="226"/>
        <end position="340"/>
    </location>
</feature>
<sequence length="1489" mass="165229">MARGGGSPLPTPLPKVSFVKVQDGYSSRPAGVHDNIAKVYGSLSYNPPDNDGSDFERPQHYLSHYLRCSSSEYLEPLESELAEQVEYDMDEQGQFNYRLLLPPQSHCVSGRADQEWLDAVNAERKKLQLDSVSYEFFEIVMDRLEKEWFDLTKNVPKPDMALPSEDSTCAICDDSEGENTNAIVFCDGCNLAVHQGFECAADCYGVPYIPEGQWLCRKCTVSPENPVSCILCPNEGGAFKQTAHGDWVHLLCAIWVPETRVANDVFMEPITGIDKISKQRWRLKCSICDVREGACVQCTKASCFLAFHATCARKEKLLMPMKATQGSEAPTLACFCEKHLPNQKEQADIRDAALVAERAAEGECGDEKNPSPKSSKTARAYAKTYKPGPPLVPHIIVERILQYITRLKLREKREFVLLVCKYWSLKREARRGAAFLKRLHLEPWTASSTGRQQTEEEKTIKLEVTSTQYLKRLRQDLDSMRKIAALCQDRENQKLERVHTIQEVLNIFLFRHESTMRLAFERIRGADRQGVFQDPVSKADVPDYYDIIQRPMSWSVIDRKLDGHEYLDLREFKVDDVNLVISNAMTYNKPTTPFYKVAQKIQTTAEPILAELHKLSSRQAPHDQGVETQEVSLSEIGDLEPPLPIIDMLLSDESFKEDIDLILNKDPLASLYSYELPKMKPPPPPPPPPPPKIKIDRRAALARKRQERMDKGPAFRAPRTRRAAAVYAQFEEEVGEQTPAVGTAETSATVTITQPEAGPSSQPARAEGSTPSKSGRKPKRSIQPGTQVEAPQMVEGLDSRQSFAMFDKGWILSPDTRRGNRPRQPPPPTPTPKKKGKTIVVRGKSHLSAFSTTAAENETLLAAAPGAQTLPEQVDTSIAKPHEHVIAEAGTSSVSVEEPPDIHIEDVSAGPALETSDEPMDIDQPSVEPPVSASDIKEARLPEEAESQQAETQPDVQTEVQPEALPDMQTEVQPEALPDVPPEALPEDVQPLDMQAETQSEEAQPEAQPDVQAAADPAALPDVPPDAPMDVQVELQPEVKAEIQPDVQPEAPTDMQPQVEREVSPQALPEALPPPQPEVQSSAQPEAQPQMAAQPQLDAPAQPEMQLDVTLQVESEASVERPEPQPTVVDVPDTPAVRRERLARRRSDKLRLGLEPAPQPAPDAISPIVSTLPDGRTIRREGDIVVIEELDTPAIRRRKHLLRKIERARLEAEAAAAAAGIDPHAPAQPGAGEQSVAGVLQPSERAIVSQFAELEDVDMGSELSSLSDLSDEEREAQEPITPPPPPPLPRPIQPIPRRQSTVVPLVGKGREDAILERGLIQLEPGTVLEGGTLVWAKMDAFPWWPAVIFESDDPYVPPEVFRFHKAPQGGDLTHLVRFFDKRNSWQWVPLEKLRMLGEDNEFDELMLTHSKLQKFKHKKVCQECRDAYRRAMAEKETDGEGDHAPESEDDTMAIVNEPPAITEPPAEVSTSVMIQDDGLGGDSPMTEVE</sequence>
<dbReference type="InterPro" id="IPR036427">
    <property type="entry name" value="Bromodomain-like_sf"/>
</dbReference>
<dbReference type="GO" id="GO:0006325">
    <property type="term" value="P:chromatin organization"/>
    <property type="evidence" value="ECO:0007669"/>
    <property type="project" value="UniProtKB-ARBA"/>
</dbReference>
<dbReference type="GO" id="GO:0006357">
    <property type="term" value="P:regulation of transcription by RNA polymerase II"/>
    <property type="evidence" value="ECO:0007669"/>
    <property type="project" value="TreeGrafter"/>
</dbReference>
<name>A0A1X6N7R8_9APHY</name>
<dbReference type="SMART" id="SM00249">
    <property type="entry name" value="PHD"/>
    <property type="match status" value="2"/>
</dbReference>
<keyword evidence="7" id="KW-0539">Nucleus</keyword>
<feature type="compositionally biased region" description="Basic and acidic residues" evidence="9">
    <location>
        <begin position="1433"/>
        <end position="1446"/>
    </location>
</feature>
<dbReference type="SUPFAM" id="SSF47370">
    <property type="entry name" value="Bromodomain"/>
    <property type="match status" value="1"/>
</dbReference>
<comment type="subcellular location">
    <subcellularLocation>
        <location evidence="1">Nucleus</location>
    </subcellularLocation>
</comment>
<dbReference type="PANTHER" id="PTHR13793">
    <property type="entry name" value="PHD FINGER PROTEINS"/>
    <property type="match status" value="1"/>
</dbReference>
<evidence type="ECO:0000256" key="1">
    <source>
        <dbReference type="ARBA" id="ARBA00004123"/>
    </source>
</evidence>
<dbReference type="CDD" id="cd15492">
    <property type="entry name" value="PHD_BRPF_JADE_like"/>
    <property type="match status" value="1"/>
</dbReference>
<dbReference type="SUPFAM" id="SSF57903">
    <property type="entry name" value="FYVE/PHD zinc finger"/>
    <property type="match status" value="1"/>
</dbReference>
<feature type="compositionally biased region" description="Low complexity" evidence="9">
    <location>
        <begin position="1083"/>
        <end position="1103"/>
    </location>
</feature>
<dbReference type="GeneID" id="36321840"/>
<dbReference type="CDD" id="cd04369">
    <property type="entry name" value="Bromodomain"/>
    <property type="match status" value="1"/>
</dbReference>
<dbReference type="OrthoDB" id="20839at2759"/>
<evidence type="ECO:0000256" key="2">
    <source>
        <dbReference type="ARBA" id="ARBA00022723"/>
    </source>
</evidence>
<feature type="region of interest" description="Disordered" evidence="9">
    <location>
        <begin position="1259"/>
        <end position="1297"/>
    </location>
</feature>
<dbReference type="Gene3D" id="3.30.40.10">
    <property type="entry name" value="Zinc/RING finger domain, C3HC4 (zinc finger)"/>
    <property type="match status" value="2"/>
</dbReference>
<dbReference type="Pfam" id="PF13831">
    <property type="entry name" value="PHD_2"/>
    <property type="match status" value="1"/>
</dbReference>
<evidence type="ECO:0000256" key="5">
    <source>
        <dbReference type="ARBA" id="ARBA00022833"/>
    </source>
</evidence>
<dbReference type="Pfam" id="PF00439">
    <property type="entry name" value="Bromodomain"/>
    <property type="match status" value="1"/>
</dbReference>
<evidence type="ECO:0000259" key="10">
    <source>
        <dbReference type="PROSITE" id="PS50014"/>
    </source>
</evidence>
<feature type="compositionally biased region" description="Pro residues" evidence="9">
    <location>
        <begin position="679"/>
        <end position="692"/>
    </location>
</feature>
<dbReference type="RefSeq" id="XP_024341310.1">
    <property type="nucleotide sequence ID" value="XM_024476889.1"/>
</dbReference>
<dbReference type="GO" id="GO:0008270">
    <property type="term" value="F:zinc ion binding"/>
    <property type="evidence" value="ECO:0007669"/>
    <property type="project" value="UniProtKB-KW"/>
</dbReference>
<dbReference type="PANTHER" id="PTHR13793:SF107">
    <property type="entry name" value="BROMODOMAIN-CONTAINING PROTEIN HOMOLOG"/>
    <property type="match status" value="1"/>
</dbReference>
<evidence type="ECO:0000256" key="4">
    <source>
        <dbReference type="ARBA" id="ARBA00022771"/>
    </source>
</evidence>
<keyword evidence="3" id="KW-0677">Repeat</keyword>
<keyword evidence="4" id="KW-0863">Zinc-finger</keyword>
<evidence type="ECO:0008006" key="15">
    <source>
        <dbReference type="Google" id="ProtNLM"/>
    </source>
</evidence>
<dbReference type="Pfam" id="PF13832">
    <property type="entry name" value="zf-HC5HC2H_2"/>
    <property type="match status" value="1"/>
</dbReference>
<dbReference type="InterPro" id="IPR011011">
    <property type="entry name" value="Znf_FYVE_PHD"/>
</dbReference>
<evidence type="ECO:0000313" key="13">
    <source>
        <dbReference type="EMBL" id="OSX64516.1"/>
    </source>
</evidence>
<protein>
    <recommendedName>
        <fullName evidence="15">Histone acetyltransferase</fullName>
    </recommendedName>
</protein>
<evidence type="ECO:0000256" key="7">
    <source>
        <dbReference type="ARBA" id="ARBA00023242"/>
    </source>
</evidence>
<evidence type="ECO:0000256" key="6">
    <source>
        <dbReference type="ARBA" id="ARBA00023117"/>
    </source>
</evidence>
<dbReference type="Gene3D" id="1.20.920.10">
    <property type="entry name" value="Bromodomain-like"/>
    <property type="match status" value="1"/>
</dbReference>
<feature type="compositionally biased region" description="Pro residues" evidence="9">
    <location>
        <begin position="1280"/>
        <end position="1294"/>
    </location>
</feature>
<dbReference type="SUPFAM" id="SSF63748">
    <property type="entry name" value="Tudor/PWWP/MBT"/>
    <property type="match status" value="1"/>
</dbReference>
<dbReference type="CDD" id="cd05839">
    <property type="entry name" value="PWWP_BRPF"/>
    <property type="match status" value="1"/>
</dbReference>
<keyword evidence="6 8" id="KW-0103">Bromodomain</keyword>
<feature type="region of interest" description="Disordered" evidence="9">
    <location>
        <begin position="754"/>
        <end position="839"/>
    </location>
</feature>
<feature type="domain" description="PWWP" evidence="11">
    <location>
        <begin position="1330"/>
        <end position="1399"/>
    </location>
</feature>
<dbReference type="PROSITE" id="PS50014">
    <property type="entry name" value="BROMODOMAIN_2"/>
    <property type="match status" value="1"/>
</dbReference>
<dbReference type="STRING" id="670580.A0A1X6N7R8"/>
<dbReference type="InterPro" id="IPR001965">
    <property type="entry name" value="Znf_PHD"/>
</dbReference>
<feature type="compositionally biased region" description="Polar residues" evidence="9">
    <location>
        <begin position="754"/>
        <end position="773"/>
    </location>
</feature>
<dbReference type="InterPro" id="IPR034732">
    <property type="entry name" value="EPHD"/>
</dbReference>
<dbReference type="EMBL" id="KZ110594">
    <property type="protein sequence ID" value="OSX64516.1"/>
    <property type="molecule type" value="Genomic_DNA"/>
</dbReference>
<dbReference type="SMART" id="SM00297">
    <property type="entry name" value="BROMO"/>
    <property type="match status" value="1"/>
</dbReference>
<keyword evidence="14" id="KW-1185">Reference proteome</keyword>
<dbReference type="Proteomes" id="UP000194127">
    <property type="component" value="Unassembled WGS sequence"/>
</dbReference>
<feature type="region of interest" description="Disordered" evidence="9">
    <location>
        <begin position="701"/>
        <end position="720"/>
    </location>
</feature>
<dbReference type="InterPro" id="IPR013083">
    <property type="entry name" value="Znf_RING/FYVE/PHD"/>
</dbReference>
<dbReference type="PROSITE" id="PS51805">
    <property type="entry name" value="EPHD"/>
    <property type="match status" value="1"/>
</dbReference>
<dbReference type="InterPro" id="IPR050701">
    <property type="entry name" value="Histone_Mod_Regulator"/>
</dbReference>
<dbReference type="InterPro" id="IPR019542">
    <property type="entry name" value="Enhancer_polycomb-like_N"/>
</dbReference>
<dbReference type="PRINTS" id="PR00503">
    <property type="entry name" value="BROMODOMAIN"/>
</dbReference>
<proteinExistence type="predicted"/>
<dbReference type="SMART" id="SM00293">
    <property type="entry name" value="PWWP"/>
    <property type="match status" value="1"/>
</dbReference>
<evidence type="ECO:0000256" key="3">
    <source>
        <dbReference type="ARBA" id="ARBA00022737"/>
    </source>
</evidence>
<dbReference type="InterPro" id="IPR000313">
    <property type="entry name" value="PWWP_dom"/>
</dbReference>
<gene>
    <name evidence="13" type="ORF">POSPLADRAFT_1032840</name>
</gene>